<evidence type="ECO:0000256" key="1">
    <source>
        <dbReference type="SAM" id="SignalP"/>
    </source>
</evidence>
<dbReference type="AlphaFoldDB" id="A0A8H4HZV5"/>
<evidence type="ECO:0000313" key="3">
    <source>
        <dbReference type="Proteomes" id="UP000813423"/>
    </source>
</evidence>
<feature type="chain" id="PRO_5041148645" description="Lysine-specific metallo-endopeptidase domain-containing protein" evidence="1">
    <location>
        <begin position="28"/>
        <end position="375"/>
    </location>
</feature>
<evidence type="ECO:0008006" key="4">
    <source>
        <dbReference type="Google" id="ProtNLM"/>
    </source>
</evidence>
<evidence type="ECO:0000313" key="2">
    <source>
        <dbReference type="EMBL" id="KAH1900776.1"/>
    </source>
</evidence>
<dbReference type="Gene3D" id="3.40.390.10">
    <property type="entry name" value="Collagenase (Catalytic Domain)"/>
    <property type="match status" value="1"/>
</dbReference>
<organism evidence="2 3">
    <name type="scientific">Aspergillus fumigatus</name>
    <name type="common">Neosartorya fumigata</name>
    <dbReference type="NCBI Taxonomy" id="746128"/>
    <lineage>
        <taxon>Eukaryota</taxon>
        <taxon>Fungi</taxon>
        <taxon>Dikarya</taxon>
        <taxon>Ascomycota</taxon>
        <taxon>Pezizomycotina</taxon>
        <taxon>Eurotiomycetes</taxon>
        <taxon>Eurotiomycetidae</taxon>
        <taxon>Eurotiales</taxon>
        <taxon>Aspergillaceae</taxon>
        <taxon>Aspergillus</taxon>
        <taxon>Aspergillus subgen. Fumigati</taxon>
    </lineage>
</organism>
<dbReference type="GO" id="GO:0008237">
    <property type="term" value="F:metallopeptidase activity"/>
    <property type="evidence" value="ECO:0007669"/>
    <property type="project" value="InterPro"/>
</dbReference>
<sequence length="375" mass="41355">MKSCLQNFAQWLLSWIGIFMFISQSWALDINSRFRVEQGQGPVTRSGSGTYGGTCYGTDADLSAIYTEAIDLAQVALDSLNSYATSATVRATVETFFGIKADSSSPTTVSAIDSAQFAYVKYIFGQIIAFSTGTEDAKISQPGFFCDDSWRWRTEMDYGSDGQMNGRTISQVTGGAVKWSWWSPLYKSFLGAGPGCVHNNMEATLGFTTISDTQKVYTITMCPYSFTRAKRKDSLSAWRSKEKIIADGTPLRAALSTPGTLMHELAHLVTKQVVTDETLPNGQKAYFPPNVATLAAESKAKAVKNADTYTWFAIAMYLDQCDWSRQICAQSTSTSTVAKRSNNQTSTDMALMRRSNRRTFLPRVLTGLKGDSRRH</sequence>
<name>A0A8H4HZV5_ASPFM</name>
<accession>A0A8H4HZV5</accession>
<proteinExistence type="predicted"/>
<keyword evidence="1" id="KW-0732">Signal</keyword>
<reference evidence="2" key="1">
    <citation type="submission" date="2021-08" db="EMBL/GenBank/DDBJ databases">
        <title>Global Aspergillus fumigatus from environmental and clinical sources.</title>
        <authorList>
            <person name="Barber A."/>
            <person name="Sae-Ong T."/>
        </authorList>
    </citation>
    <scope>NUCLEOTIDE SEQUENCE</scope>
    <source>
        <strain evidence="2">NRZ-2016-071</strain>
    </source>
</reference>
<dbReference type="Proteomes" id="UP000813423">
    <property type="component" value="Unassembled WGS sequence"/>
</dbReference>
<dbReference type="InterPro" id="IPR024079">
    <property type="entry name" value="MetalloPept_cat_dom_sf"/>
</dbReference>
<dbReference type="SUPFAM" id="SSF55486">
    <property type="entry name" value="Metalloproteases ('zincins'), catalytic domain"/>
    <property type="match status" value="1"/>
</dbReference>
<dbReference type="EMBL" id="JAIBSC010000073">
    <property type="protein sequence ID" value="KAH1900776.1"/>
    <property type="molecule type" value="Genomic_DNA"/>
</dbReference>
<feature type="signal peptide" evidence="1">
    <location>
        <begin position="1"/>
        <end position="27"/>
    </location>
</feature>
<gene>
    <name evidence="2" type="ORF">KXV57_008375</name>
</gene>
<comment type="caution">
    <text evidence="2">The sequence shown here is derived from an EMBL/GenBank/DDBJ whole genome shotgun (WGS) entry which is preliminary data.</text>
</comment>
<protein>
    <recommendedName>
        <fullName evidence="4">Lysine-specific metallo-endopeptidase domain-containing protein</fullName>
    </recommendedName>
</protein>